<dbReference type="KEGG" id="pfy:PFICI_15183"/>
<evidence type="ECO:0008006" key="4">
    <source>
        <dbReference type="Google" id="ProtNLM"/>
    </source>
</evidence>
<dbReference type="AlphaFoldDB" id="W3WGH1"/>
<proteinExistence type="predicted"/>
<dbReference type="eggNOG" id="ENOG502RS97">
    <property type="taxonomic scope" value="Eukaryota"/>
</dbReference>
<dbReference type="OMA" id="GWAQCHY"/>
<dbReference type="Proteomes" id="UP000030651">
    <property type="component" value="Unassembled WGS sequence"/>
</dbReference>
<dbReference type="STRING" id="1229662.W3WGH1"/>
<dbReference type="HOGENOM" id="CLU_671035_0_0_1"/>
<sequence length="410" mass="44310">MSDLTPTQGGIAAAETTEPISRVLTPVNERDETMTDGSETFNKDADLLFKLKSNAGYVDYKVNKFNVAAASDAFGRVIFGENDGSDVIELSDDPAAFAVIMNIVHYRFILVKKEPSIEELFQICILLNKYDCTHLIQPWADNWAAVLSSFAEGKTAAAANFKALWVAWVLGCVAPFRQMADSLIVTSKVDKDGDLVHISGAKVQDLVLPQGLFDGIVDVRGKTVAALLSAIRKPMDHLTQVNRLDNDASFCKVGSEASLCEMMLLASATRILVPAGLYPVPSASKFTNSVGDIKDAVTSIRYEAWVGKTFAPHKAHTGCNLGLMDSMRTILEDMPSPVQQTHLAYLAKQARLTAVDNGDTLQGYSGLAENDGESELEDQTKVVDNGASTTTVSGPCEDAKAFDEVDEKDD</sequence>
<keyword evidence="3" id="KW-1185">Reference proteome</keyword>
<dbReference type="OrthoDB" id="5275938at2759"/>
<dbReference type="InParanoid" id="W3WGH1"/>
<accession>W3WGH1</accession>
<dbReference type="GeneID" id="19280196"/>
<organism evidence="2 3">
    <name type="scientific">Pestalotiopsis fici (strain W106-1 / CGMCC3.15140)</name>
    <dbReference type="NCBI Taxonomy" id="1229662"/>
    <lineage>
        <taxon>Eukaryota</taxon>
        <taxon>Fungi</taxon>
        <taxon>Dikarya</taxon>
        <taxon>Ascomycota</taxon>
        <taxon>Pezizomycotina</taxon>
        <taxon>Sordariomycetes</taxon>
        <taxon>Xylariomycetidae</taxon>
        <taxon>Amphisphaeriales</taxon>
        <taxon>Sporocadaceae</taxon>
        <taxon>Pestalotiopsis</taxon>
    </lineage>
</organism>
<gene>
    <name evidence="2" type="ORF">PFICI_15183</name>
</gene>
<evidence type="ECO:0000313" key="3">
    <source>
        <dbReference type="Proteomes" id="UP000030651"/>
    </source>
</evidence>
<dbReference type="RefSeq" id="XP_007841955.1">
    <property type="nucleotide sequence ID" value="XM_007843764.1"/>
</dbReference>
<feature type="region of interest" description="Disordered" evidence="1">
    <location>
        <begin position="385"/>
        <end position="410"/>
    </location>
</feature>
<protein>
    <recommendedName>
        <fullName evidence="4">BTB domain-containing protein</fullName>
    </recommendedName>
</protein>
<dbReference type="EMBL" id="KI912124">
    <property type="protein sequence ID" value="ETS73008.1"/>
    <property type="molecule type" value="Genomic_DNA"/>
</dbReference>
<name>W3WGH1_PESFW</name>
<evidence type="ECO:0000256" key="1">
    <source>
        <dbReference type="SAM" id="MobiDB-lite"/>
    </source>
</evidence>
<evidence type="ECO:0000313" key="2">
    <source>
        <dbReference type="EMBL" id="ETS73008.1"/>
    </source>
</evidence>
<reference evidence="3" key="1">
    <citation type="journal article" date="2015" name="BMC Genomics">
        <title>Genomic and transcriptomic analysis of the endophytic fungus Pestalotiopsis fici reveals its lifestyle and high potential for synthesis of natural products.</title>
        <authorList>
            <person name="Wang X."/>
            <person name="Zhang X."/>
            <person name="Liu L."/>
            <person name="Xiang M."/>
            <person name="Wang W."/>
            <person name="Sun X."/>
            <person name="Che Y."/>
            <person name="Guo L."/>
            <person name="Liu G."/>
            <person name="Guo L."/>
            <person name="Wang C."/>
            <person name="Yin W.B."/>
            <person name="Stadler M."/>
            <person name="Zhang X."/>
            <person name="Liu X."/>
        </authorList>
    </citation>
    <scope>NUCLEOTIDE SEQUENCE [LARGE SCALE GENOMIC DNA]</scope>
    <source>
        <strain evidence="3">W106-1 / CGMCC3.15140</strain>
    </source>
</reference>